<feature type="binding site" evidence="5">
    <location>
        <position position="133"/>
    </location>
    <ligand>
        <name>NAD(+)</name>
        <dbReference type="ChEBI" id="CHEBI:57540"/>
    </ligand>
</feature>
<evidence type="ECO:0000256" key="1">
    <source>
        <dbReference type="ARBA" id="ARBA00007358"/>
    </source>
</evidence>
<name>A0A9J6PGF2_9GAMM</name>
<dbReference type="InterPro" id="IPR016205">
    <property type="entry name" value="Glycerol_DH"/>
</dbReference>
<dbReference type="InterPro" id="IPR001670">
    <property type="entry name" value="ADH_Fe/GldA"/>
</dbReference>
<protein>
    <submittedName>
        <fullName evidence="7">Iron-containing alcohol dehydrogenase family protein</fullName>
    </submittedName>
</protein>
<gene>
    <name evidence="7" type="ORF">N5923_02880</name>
</gene>
<proteinExistence type="inferred from homology"/>
<accession>A0A9J6PGF2</accession>
<evidence type="ECO:0000313" key="7">
    <source>
        <dbReference type="EMBL" id="MCU5776442.1"/>
    </source>
</evidence>
<dbReference type="PANTHER" id="PTHR43616:SF3">
    <property type="entry name" value="HYDROXYCARBOXYLATE DEHYDROGENASE A"/>
    <property type="match status" value="1"/>
</dbReference>
<dbReference type="AlphaFoldDB" id="A0A9J6PGF2"/>
<comment type="similarity">
    <text evidence="1">Belongs to the iron-containing alcohol dehydrogenase family.</text>
</comment>
<comment type="caution">
    <text evidence="7">The sequence shown here is derived from an EMBL/GenBank/DDBJ whole genome shotgun (WGS) entry which is preliminary data.</text>
</comment>
<dbReference type="Proteomes" id="UP001064262">
    <property type="component" value="Unassembled WGS sequence"/>
</dbReference>
<feature type="binding site" evidence="5">
    <location>
        <begin position="96"/>
        <end position="100"/>
    </location>
    <ligand>
        <name>NAD(+)</name>
        <dbReference type="ChEBI" id="CHEBI:57540"/>
    </ligand>
</feature>
<dbReference type="GO" id="GO:0046872">
    <property type="term" value="F:metal ion binding"/>
    <property type="evidence" value="ECO:0007669"/>
    <property type="project" value="UniProtKB-KW"/>
</dbReference>
<sequence length="362" mass="38563">MSEQNLVFPARVLRGAGVIQQLGGICRELGRRALLIGGHQALQAVEPLVRAQLADAQVELVGSEWFGGETSLRQIARLGELAKALNADMIIAAGGGKSLDTCKAVGAEHNIPLITLPTIAATCAAVTPLSIRYDDEGNFYDIFPLPQAPAAVIIDSELLAQAPLRWLAAGLGDTLAKWYEFRAVSQRHPPAGANEKSSLAHSLICYEVIAEHGPKACAAVRCGQPDQHLDQALDAIFTFAGMTSLMSNGAHMAASHAIYEGFTFCDKTREYGHGLLVGYGNLCLLALENRSDEELLREMALAHQCGIPLTLAAIAELTAEELAVIVHESVATSDMKNMADPVSEAALYQAMARVETLAGSHF</sequence>
<dbReference type="CDD" id="cd08550">
    <property type="entry name" value="GlyDH-like"/>
    <property type="match status" value="1"/>
</dbReference>
<dbReference type="RefSeq" id="WP_267141067.1">
    <property type="nucleotide sequence ID" value="NZ_JAODIL010000051.1"/>
</dbReference>
<comment type="cofactor">
    <cofactor evidence="4">
        <name>Zn(2+)</name>
        <dbReference type="ChEBI" id="CHEBI:29105"/>
    </cofactor>
    <text evidence="4">Binds 1 zinc ion per subunit.</text>
</comment>
<dbReference type="PIRSF" id="PIRSF000112">
    <property type="entry name" value="Glycerol_dehydrogenase"/>
    <property type="match status" value="1"/>
</dbReference>
<feature type="domain" description="Alcohol dehydrogenase iron-type/glycerol dehydrogenase GldA" evidence="6">
    <location>
        <begin position="9"/>
        <end position="155"/>
    </location>
</feature>
<feature type="binding site" evidence="4">
    <location>
        <position position="256"/>
    </location>
    <ligand>
        <name>glycerol</name>
        <dbReference type="ChEBI" id="CHEBI:17754"/>
    </ligand>
</feature>
<dbReference type="SUPFAM" id="SSF56796">
    <property type="entry name" value="Dehydroquinate synthase-like"/>
    <property type="match status" value="1"/>
</dbReference>
<dbReference type="InterPro" id="IPR018211">
    <property type="entry name" value="ADH_Fe_CS"/>
</dbReference>
<organism evidence="7 8">
    <name type="scientific">Winslowiella arboricola</name>
    <dbReference type="NCBI Taxonomy" id="2978220"/>
    <lineage>
        <taxon>Bacteria</taxon>
        <taxon>Pseudomonadati</taxon>
        <taxon>Pseudomonadota</taxon>
        <taxon>Gammaproteobacteria</taxon>
        <taxon>Enterobacterales</taxon>
        <taxon>Erwiniaceae</taxon>
        <taxon>Winslowiella</taxon>
    </lineage>
</organism>
<keyword evidence="2 4" id="KW-0479">Metal-binding</keyword>
<keyword evidence="5" id="KW-0520">NAD</keyword>
<dbReference type="Pfam" id="PF00465">
    <property type="entry name" value="Fe-ADH"/>
    <property type="match status" value="1"/>
</dbReference>
<keyword evidence="3" id="KW-0560">Oxidoreductase</keyword>
<feature type="binding site" evidence="4">
    <location>
        <position position="273"/>
    </location>
    <ligand>
        <name>glycerol</name>
        <dbReference type="ChEBI" id="CHEBI:17754"/>
    </ligand>
</feature>
<evidence type="ECO:0000256" key="4">
    <source>
        <dbReference type="PIRSR" id="PIRSR000112-1"/>
    </source>
</evidence>
<evidence type="ECO:0000313" key="8">
    <source>
        <dbReference type="Proteomes" id="UP001064262"/>
    </source>
</evidence>
<evidence type="ECO:0000256" key="5">
    <source>
        <dbReference type="PIRSR" id="PIRSR000112-3"/>
    </source>
</evidence>
<evidence type="ECO:0000259" key="6">
    <source>
        <dbReference type="Pfam" id="PF00465"/>
    </source>
</evidence>
<keyword evidence="4" id="KW-0862">Zinc</keyword>
<dbReference type="GO" id="GO:0016614">
    <property type="term" value="F:oxidoreductase activity, acting on CH-OH group of donors"/>
    <property type="evidence" value="ECO:0007669"/>
    <property type="project" value="InterPro"/>
</dbReference>
<evidence type="ECO:0000256" key="2">
    <source>
        <dbReference type="ARBA" id="ARBA00022723"/>
    </source>
</evidence>
<feature type="binding site" evidence="4">
    <location>
        <position position="173"/>
    </location>
    <ligand>
        <name>glycerol</name>
        <dbReference type="ChEBI" id="CHEBI:17754"/>
    </ligand>
</feature>
<evidence type="ECO:0000256" key="3">
    <source>
        <dbReference type="ARBA" id="ARBA00023002"/>
    </source>
</evidence>
<dbReference type="EMBL" id="JAODIM010000034">
    <property type="protein sequence ID" value="MCU5776442.1"/>
    <property type="molecule type" value="Genomic_DNA"/>
</dbReference>
<keyword evidence="8" id="KW-1185">Reference proteome</keyword>
<feature type="binding site" evidence="5">
    <location>
        <position position="127"/>
    </location>
    <ligand>
        <name>NAD(+)</name>
        <dbReference type="ChEBI" id="CHEBI:57540"/>
    </ligand>
</feature>
<dbReference type="PROSITE" id="PS00913">
    <property type="entry name" value="ADH_IRON_1"/>
    <property type="match status" value="1"/>
</dbReference>
<dbReference type="PANTHER" id="PTHR43616">
    <property type="entry name" value="GLYCEROL DEHYDROGENASE"/>
    <property type="match status" value="1"/>
</dbReference>
<dbReference type="Gene3D" id="3.40.50.1970">
    <property type="match status" value="1"/>
</dbReference>
<reference evidence="7" key="1">
    <citation type="submission" date="2022-09" db="EMBL/GenBank/DDBJ databases">
        <title>Winslowiella arboricola sp. nov., isolated from bleeding cankers on broadleaf hosts.</title>
        <authorList>
            <person name="Brady C."/>
            <person name="Kaur S."/>
            <person name="Crampton B."/>
            <person name="Maddock D."/>
            <person name="Arnold D."/>
            <person name="Denman S."/>
        </authorList>
    </citation>
    <scope>NUCLEOTIDE SEQUENCE</scope>
    <source>
        <strain evidence="7">BAC 15a-03b</strain>
    </source>
</reference>
<feature type="binding site" evidence="5">
    <location>
        <position position="129"/>
    </location>
    <ligand>
        <name>NAD(+)</name>
        <dbReference type="ChEBI" id="CHEBI:57540"/>
    </ligand>
</feature>
<dbReference type="Gene3D" id="1.20.1090.10">
    <property type="entry name" value="Dehydroquinate synthase-like - alpha domain"/>
    <property type="match status" value="1"/>
</dbReference>